<sequence>DARRAAVNQQRLAGLERAALEHIVPHRHQRFRNRTGFLHRELRRHGHRLRVLRDAILRVAAAGDQRHHLVADLVLGAFAERHHFARDLEAGQVAGAGRRRIGAGALRDVGTIDAGGRDLDQDLAGLRHRQRAGLRHQHLRATGLADGNDGHLRGQVGHGWSLVGEEDWRMAYRLLQRSETPLGPEPGSLTAGFPGALLSASSPRSQRRAMPRRRPGHSRRLLRAHESHCKILRTGSQITSRGGHMPIEDEDRPRKKISHEIGQDLS</sequence>
<dbReference type="EMBL" id="BEZZ01170759">
    <property type="protein sequence ID" value="GCC46094.1"/>
    <property type="molecule type" value="Genomic_DNA"/>
</dbReference>
<keyword evidence="3" id="KW-1185">Reference proteome</keyword>
<organism evidence="2 3">
    <name type="scientific">Chiloscyllium punctatum</name>
    <name type="common">Brownbanded bambooshark</name>
    <name type="synonym">Hemiscyllium punctatum</name>
    <dbReference type="NCBI Taxonomy" id="137246"/>
    <lineage>
        <taxon>Eukaryota</taxon>
        <taxon>Metazoa</taxon>
        <taxon>Chordata</taxon>
        <taxon>Craniata</taxon>
        <taxon>Vertebrata</taxon>
        <taxon>Chondrichthyes</taxon>
        <taxon>Elasmobranchii</taxon>
        <taxon>Galeomorphii</taxon>
        <taxon>Galeoidea</taxon>
        <taxon>Orectolobiformes</taxon>
        <taxon>Hemiscylliidae</taxon>
        <taxon>Chiloscyllium</taxon>
    </lineage>
</organism>
<accession>A0A401TTX2</accession>
<gene>
    <name evidence="2" type="ORF">chiPu_0029950</name>
</gene>
<comment type="caution">
    <text evidence="2">The sequence shown here is derived from an EMBL/GenBank/DDBJ whole genome shotgun (WGS) entry which is preliminary data.</text>
</comment>
<feature type="compositionally biased region" description="Basic residues" evidence="1">
    <location>
        <begin position="205"/>
        <end position="220"/>
    </location>
</feature>
<proteinExistence type="predicted"/>
<feature type="region of interest" description="Disordered" evidence="1">
    <location>
        <begin position="198"/>
        <end position="220"/>
    </location>
</feature>
<evidence type="ECO:0000313" key="2">
    <source>
        <dbReference type="EMBL" id="GCC46094.1"/>
    </source>
</evidence>
<dbReference type="Proteomes" id="UP000287033">
    <property type="component" value="Unassembled WGS sequence"/>
</dbReference>
<feature type="region of interest" description="Disordered" evidence="1">
    <location>
        <begin position="237"/>
        <end position="266"/>
    </location>
</feature>
<feature type="non-terminal residue" evidence="2">
    <location>
        <position position="1"/>
    </location>
</feature>
<evidence type="ECO:0000256" key="1">
    <source>
        <dbReference type="SAM" id="MobiDB-lite"/>
    </source>
</evidence>
<name>A0A401TTX2_CHIPU</name>
<reference evidence="2 3" key="1">
    <citation type="journal article" date="2018" name="Nat. Ecol. Evol.">
        <title>Shark genomes provide insights into elasmobranch evolution and the origin of vertebrates.</title>
        <authorList>
            <person name="Hara Y"/>
            <person name="Yamaguchi K"/>
            <person name="Onimaru K"/>
            <person name="Kadota M"/>
            <person name="Koyanagi M"/>
            <person name="Keeley SD"/>
            <person name="Tatsumi K"/>
            <person name="Tanaka K"/>
            <person name="Motone F"/>
            <person name="Kageyama Y"/>
            <person name="Nozu R"/>
            <person name="Adachi N"/>
            <person name="Nishimura O"/>
            <person name="Nakagawa R"/>
            <person name="Tanegashima C"/>
            <person name="Kiyatake I"/>
            <person name="Matsumoto R"/>
            <person name="Murakumo K"/>
            <person name="Nishida K"/>
            <person name="Terakita A"/>
            <person name="Kuratani S"/>
            <person name="Sato K"/>
            <person name="Hyodo S Kuraku.S."/>
        </authorList>
    </citation>
    <scope>NUCLEOTIDE SEQUENCE [LARGE SCALE GENOMIC DNA]</scope>
</reference>
<dbReference type="AlphaFoldDB" id="A0A401TTX2"/>
<feature type="non-terminal residue" evidence="2">
    <location>
        <position position="266"/>
    </location>
</feature>
<evidence type="ECO:0000313" key="3">
    <source>
        <dbReference type="Proteomes" id="UP000287033"/>
    </source>
</evidence>
<protein>
    <submittedName>
        <fullName evidence="2">Uncharacterized protein</fullName>
    </submittedName>
</protein>